<proteinExistence type="predicted"/>
<protein>
    <submittedName>
        <fullName evidence="1">Uncharacterized protein</fullName>
    </submittedName>
</protein>
<organism evidence="1">
    <name type="scientific">Arundo donax</name>
    <name type="common">Giant reed</name>
    <name type="synonym">Donax arundinaceus</name>
    <dbReference type="NCBI Taxonomy" id="35708"/>
    <lineage>
        <taxon>Eukaryota</taxon>
        <taxon>Viridiplantae</taxon>
        <taxon>Streptophyta</taxon>
        <taxon>Embryophyta</taxon>
        <taxon>Tracheophyta</taxon>
        <taxon>Spermatophyta</taxon>
        <taxon>Magnoliopsida</taxon>
        <taxon>Liliopsida</taxon>
        <taxon>Poales</taxon>
        <taxon>Poaceae</taxon>
        <taxon>PACMAD clade</taxon>
        <taxon>Arundinoideae</taxon>
        <taxon>Arundineae</taxon>
        <taxon>Arundo</taxon>
    </lineage>
</organism>
<dbReference type="EMBL" id="GBRH01208905">
    <property type="protein sequence ID" value="JAD88990.1"/>
    <property type="molecule type" value="Transcribed_RNA"/>
</dbReference>
<name>A0A0A9DTJ5_ARUDO</name>
<accession>A0A0A9DTJ5</accession>
<reference evidence="1" key="2">
    <citation type="journal article" date="2015" name="Data Brief">
        <title>Shoot transcriptome of the giant reed, Arundo donax.</title>
        <authorList>
            <person name="Barrero R.A."/>
            <person name="Guerrero F.D."/>
            <person name="Moolhuijzen P."/>
            <person name="Goolsby J.A."/>
            <person name="Tidwell J."/>
            <person name="Bellgard S.E."/>
            <person name="Bellgard M.I."/>
        </authorList>
    </citation>
    <scope>NUCLEOTIDE SEQUENCE</scope>
    <source>
        <tissue evidence="1">Shoot tissue taken approximately 20 cm above the soil surface</tissue>
    </source>
</reference>
<evidence type="ECO:0000313" key="1">
    <source>
        <dbReference type="EMBL" id="JAD88990.1"/>
    </source>
</evidence>
<sequence length="45" mass="5228">MQRALVRVERAPRAHGRASQHHAVLLLRPRRGRMRLEATRTVTSE</sequence>
<dbReference type="AlphaFoldDB" id="A0A0A9DTJ5"/>
<reference evidence="1" key="1">
    <citation type="submission" date="2014-09" db="EMBL/GenBank/DDBJ databases">
        <authorList>
            <person name="Magalhaes I.L.F."/>
            <person name="Oliveira U."/>
            <person name="Santos F.R."/>
            <person name="Vidigal T.H.D.A."/>
            <person name="Brescovit A.D."/>
            <person name="Santos A.J."/>
        </authorList>
    </citation>
    <scope>NUCLEOTIDE SEQUENCE</scope>
    <source>
        <tissue evidence="1">Shoot tissue taken approximately 20 cm above the soil surface</tissue>
    </source>
</reference>